<evidence type="ECO:0000259" key="8">
    <source>
        <dbReference type="Pfam" id="PF22895"/>
    </source>
</evidence>
<feature type="transmembrane region" description="Helical" evidence="6">
    <location>
        <begin position="28"/>
        <end position="46"/>
    </location>
</feature>
<dbReference type="Pfam" id="PF22895">
    <property type="entry name" value="DUF7024"/>
    <property type="match status" value="1"/>
</dbReference>
<evidence type="ECO:0000256" key="4">
    <source>
        <dbReference type="ARBA" id="ARBA00022989"/>
    </source>
</evidence>
<feature type="domain" description="DUF7024" evidence="8">
    <location>
        <begin position="644"/>
        <end position="788"/>
    </location>
</feature>
<evidence type="ECO:0000313" key="10">
    <source>
        <dbReference type="Proteomes" id="UP000255528"/>
    </source>
</evidence>
<keyword evidence="5 6" id="KW-0472">Membrane</keyword>
<gene>
    <name evidence="9" type="ORF">NCTC12119_03513</name>
</gene>
<dbReference type="InterPro" id="IPR050448">
    <property type="entry name" value="OpgB/LTA_synthase_biosynth"/>
</dbReference>
<sequence>MTTTLDLAFRNDWVQLSASERVYFEGQALSEMLSIVLFVAAIAVYAAKAGRNIWWFSVILLILGLYIVLNVTFVASNYFTGEGINDAVLYTLTSSMTGAGIGKYILPGVGVFVALVAVFGALTWVLRRRKGYPHHFGYSLLALVLALASVDASPAFRQVTELVKSQTRSGDSDFAVYYQVPQGVIKNPKLNLVYIYGESLERTYFEPELFPDLAPELTGLKNEGIDFSHTVQLPGTDYTIAGMVASQCGIPLFAPFEGNSSASLSSFFPKNICLGDILKASGYENYFMQGADLRFAGKDVFLQSHGFDHMYGAQELKTMVADPQYRNNWGFYDDTVLDEVFEKYVELSKANKRFSLFTLTVDTHHPDGFISKTCKRRSYNFDGKENQSFSAVACSQEHIAALIEKIKASPYFKNTVIVVSSDHLAMNNTAYKYLNQHERNNLFFILRGDKPQSDLVPVKRSTLDNGATVLDVLGGDNYLGLGRSSLSGQSIASVFLNVKEKVMEWKPDVIDLWNFPKTITQYEIDQKKNTFSYSGAHFKMPLLLRILDKKIEPLPESEYSAPLRYQLADFKENDKFIWVDRCFKMARLWDSKLALSTGLCVAQGQMGGQPTVRLIEQQQEQHAVEFARQDIDKTRFKKNVALLKVDENAIRYQADSFIFNVPGAPDNVKEFSGISRPEDWGRWSNANLAPEVKIEYAEPLPEKFDLVITAKAFGPNIGQPVPVKVGNQQQTLTLGEELSTTTLHFDNPEGSNLLEIIPPQPKLSNEGNILGHEPRKLGIGMEDIKVVPAS</sequence>
<proteinExistence type="predicted"/>
<comment type="subcellular location">
    <subcellularLocation>
        <location evidence="1">Cell membrane</location>
        <topology evidence="1">Multi-pass membrane protein</topology>
    </subcellularLocation>
</comment>
<dbReference type="NCBIfam" id="NF003000">
    <property type="entry name" value="PRK03776.1"/>
    <property type="match status" value="1"/>
</dbReference>
<dbReference type="InterPro" id="IPR054288">
    <property type="entry name" value="DUF7024"/>
</dbReference>
<evidence type="ECO:0000256" key="6">
    <source>
        <dbReference type="SAM" id="Phobius"/>
    </source>
</evidence>
<dbReference type="Pfam" id="PF00884">
    <property type="entry name" value="Sulfatase"/>
    <property type="match status" value="1"/>
</dbReference>
<dbReference type="InterPro" id="IPR000917">
    <property type="entry name" value="Sulfatase_N"/>
</dbReference>
<accession>A0A381CAX0</accession>
<keyword evidence="3 6" id="KW-0812">Transmembrane</keyword>
<dbReference type="EMBL" id="UIGI01000001">
    <property type="protein sequence ID" value="SUW64987.1"/>
    <property type="molecule type" value="Genomic_DNA"/>
</dbReference>
<feature type="transmembrane region" description="Helical" evidence="6">
    <location>
        <begin position="104"/>
        <end position="126"/>
    </location>
</feature>
<keyword evidence="2" id="KW-1003">Cell membrane</keyword>
<name>A0A381CAX0_9ENTR</name>
<dbReference type="SUPFAM" id="SSF53649">
    <property type="entry name" value="Alkaline phosphatase-like"/>
    <property type="match status" value="1"/>
</dbReference>
<evidence type="ECO:0000256" key="1">
    <source>
        <dbReference type="ARBA" id="ARBA00004651"/>
    </source>
</evidence>
<feature type="transmembrane region" description="Helical" evidence="6">
    <location>
        <begin position="53"/>
        <end position="75"/>
    </location>
</feature>
<reference evidence="9 10" key="1">
    <citation type="submission" date="2018-06" db="EMBL/GenBank/DDBJ databases">
        <authorList>
            <consortium name="Pathogen Informatics"/>
            <person name="Doyle S."/>
        </authorList>
    </citation>
    <scope>NUCLEOTIDE SEQUENCE [LARGE SCALE GENOMIC DNA]</scope>
    <source>
        <strain evidence="9 10">NCTC12119</strain>
    </source>
</reference>
<dbReference type="Proteomes" id="UP000255528">
    <property type="component" value="Unassembled WGS sequence"/>
</dbReference>
<organism evidence="9 10">
    <name type="scientific">Buttiauxella agrestis</name>
    <dbReference type="NCBI Taxonomy" id="82977"/>
    <lineage>
        <taxon>Bacteria</taxon>
        <taxon>Pseudomonadati</taxon>
        <taxon>Pseudomonadota</taxon>
        <taxon>Gammaproteobacteria</taxon>
        <taxon>Enterobacterales</taxon>
        <taxon>Enterobacteriaceae</taxon>
        <taxon>Buttiauxella</taxon>
    </lineage>
</organism>
<feature type="domain" description="Sulfatase N-terminal" evidence="7">
    <location>
        <begin position="191"/>
        <end position="474"/>
    </location>
</feature>
<dbReference type="CDD" id="cd16015">
    <property type="entry name" value="LTA_synthase"/>
    <property type="match status" value="1"/>
</dbReference>
<evidence type="ECO:0000313" key="9">
    <source>
        <dbReference type="EMBL" id="SUW64987.1"/>
    </source>
</evidence>
<evidence type="ECO:0000259" key="7">
    <source>
        <dbReference type="Pfam" id="PF00884"/>
    </source>
</evidence>
<dbReference type="PANTHER" id="PTHR47371">
    <property type="entry name" value="LIPOTEICHOIC ACID SYNTHASE"/>
    <property type="match status" value="1"/>
</dbReference>
<keyword evidence="4 6" id="KW-1133">Transmembrane helix</keyword>
<evidence type="ECO:0000256" key="5">
    <source>
        <dbReference type="ARBA" id="ARBA00023136"/>
    </source>
</evidence>
<feature type="transmembrane region" description="Helical" evidence="6">
    <location>
        <begin position="138"/>
        <end position="156"/>
    </location>
</feature>
<evidence type="ECO:0000256" key="2">
    <source>
        <dbReference type="ARBA" id="ARBA00022475"/>
    </source>
</evidence>
<dbReference type="AlphaFoldDB" id="A0A381CAX0"/>
<dbReference type="Gene3D" id="3.40.720.10">
    <property type="entry name" value="Alkaline Phosphatase, subunit A"/>
    <property type="match status" value="1"/>
</dbReference>
<dbReference type="InterPro" id="IPR017850">
    <property type="entry name" value="Alkaline_phosphatase_core_sf"/>
</dbReference>
<dbReference type="PANTHER" id="PTHR47371:SF3">
    <property type="entry name" value="PHOSPHOGLYCEROL TRANSFERASE I"/>
    <property type="match status" value="1"/>
</dbReference>
<evidence type="ECO:0000256" key="3">
    <source>
        <dbReference type="ARBA" id="ARBA00022692"/>
    </source>
</evidence>
<dbReference type="GO" id="GO:0005886">
    <property type="term" value="C:plasma membrane"/>
    <property type="evidence" value="ECO:0007669"/>
    <property type="project" value="UniProtKB-SubCell"/>
</dbReference>
<protein>
    <submittedName>
        <fullName evidence="9">Phosphoglycerol transferase I</fullName>
    </submittedName>
</protein>
<keyword evidence="9" id="KW-0808">Transferase</keyword>
<dbReference type="GO" id="GO:0016740">
    <property type="term" value="F:transferase activity"/>
    <property type="evidence" value="ECO:0007669"/>
    <property type="project" value="UniProtKB-KW"/>
</dbReference>